<evidence type="ECO:0000313" key="2">
    <source>
        <dbReference type="EMBL" id="MCF1750293.1"/>
    </source>
</evidence>
<dbReference type="Pfam" id="PF12771">
    <property type="entry name" value="SusD-like_2"/>
    <property type="match status" value="1"/>
</dbReference>
<sequence length="467" mass="51822">MKNSKKLNVLVVALMMIFLGSCETWLDVNENPNNPTDAPITGLLTNTILETTLNVQRAGNITSPYVQHLASPNPASSTDIMEPLDFSGTWGSFYSVMSDLTDLMDKAERLDANHYLAAGQTLMALNLGMVVDMWGSAPYSEGFRFTTVTPKYDSDQELYTEIIALLDQAISNFNKTSAVTIRADDFIYGGNIPKWIRFANSLKARYLIHTPGYDRGVLLAAVAAGFQNNGDDAKMDFFSQRFNPWAQVAINNQNLLLGGWISSQFIEALDGTSYPIFDPRLPLMVGTTATGDFVGVPNGAGRGNAPERGARSTLIPEQYYTRRLGPVLIMTFAELKFIEAEANLGANKAGAYQAYLDGIRAHMQMLGVTPGDVQNYLDHPSVGMGVDAFTVNDIFKEKWIATFLHPETWNDARRFDYAYKDMTIPDNINPDLGGQFIRRLQYPDSEISRNGKNVPSVGLLDRIWWDK</sequence>
<proteinExistence type="predicted"/>
<feature type="chain" id="PRO_5046190682" evidence="1">
    <location>
        <begin position="27"/>
        <end position="467"/>
    </location>
</feature>
<reference evidence="2 3" key="1">
    <citation type="submission" date="2022-01" db="EMBL/GenBank/DDBJ databases">
        <title>Mariniradius saccharolyticus sp. nov., isolated from sediment of a river.</title>
        <authorList>
            <person name="Liu H."/>
        </authorList>
    </citation>
    <scope>NUCLEOTIDE SEQUENCE [LARGE SCALE GENOMIC DNA]</scope>
    <source>
        <strain evidence="2 3">RY-2</strain>
    </source>
</reference>
<dbReference type="EMBL" id="JAKEVZ010000002">
    <property type="protein sequence ID" value="MCF1750293.1"/>
    <property type="molecule type" value="Genomic_DNA"/>
</dbReference>
<dbReference type="Proteomes" id="UP001201449">
    <property type="component" value="Unassembled WGS sequence"/>
</dbReference>
<dbReference type="Gene3D" id="1.25.40.390">
    <property type="match status" value="1"/>
</dbReference>
<keyword evidence="3" id="KW-1185">Reference proteome</keyword>
<keyword evidence="1" id="KW-0732">Signal</keyword>
<dbReference type="InterPro" id="IPR041662">
    <property type="entry name" value="SusD-like_2"/>
</dbReference>
<protein>
    <submittedName>
        <fullName evidence="2">SusD/RagB family nutrient-binding outer membrane lipoprotein</fullName>
    </submittedName>
</protein>
<gene>
    <name evidence="2" type="ORF">L0U89_04350</name>
</gene>
<keyword evidence="2" id="KW-0449">Lipoprotein</keyword>
<name>A0ABS9BTN8_9BACT</name>
<organism evidence="2 3">
    <name type="scientific">Mariniradius sediminis</name>
    <dbReference type="NCBI Taxonomy" id="2909237"/>
    <lineage>
        <taxon>Bacteria</taxon>
        <taxon>Pseudomonadati</taxon>
        <taxon>Bacteroidota</taxon>
        <taxon>Cytophagia</taxon>
        <taxon>Cytophagales</taxon>
        <taxon>Cyclobacteriaceae</taxon>
        <taxon>Mariniradius</taxon>
    </lineage>
</organism>
<dbReference type="PROSITE" id="PS51257">
    <property type="entry name" value="PROKAR_LIPOPROTEIN"/>
    <property type="match status" value="1"/>
</dbReference>
<dbReference type="SUPFAM" id="SSF48452">
    <property type="entry name" value="TPR-like"/>
    <property type="match status" value="1"/>
</dbReference>
<dbReference type="RefSeq" id="WP_234860401.1">
    <property type="nucleotide sequence ID" value="NZ_JAKEVZ010000002.1"/>
</dbReference>
<evidence type="ECO:0000313" key="3">
    <source>
        <dbReference type="Proteomes" id="UP001201449"/>
    </source>
</evidence>
<comment type="caution">
    <text evidence="2">The sequence shown here is derived from an EMBL/GenBank/DDBJ whole genome shotgun (WGS) entry which is preliminary data.</text>
</comment>
<accession>A0ABS9BTN8</accession>
<feature type="signal peptide" evidence="1">
    <location>
        <begin position="1"/>
        <end position="26"/>
    </location>
</feature>
<dbReference type="InterPro" id="IPR011990">
    <property type="entry name" value="TPR-like_helical_dom_sf"/>
</dbReference>
<evidence type="ECO:0000256" key="1">
    <source>
        <dbReference type="SAM" id="SignalP"/>
    </source>
</evidence>